<name>A0A8H6JJ56_9PEZI</name>
<dbReference type="AlphaFoldDB" id="A0A8H6JJ56"/>
<protein>
    <submittedName>
        <fullName evidence="1">Uncharacterized protein</fullName>
    </submittedName>
</protein>
<accession>A0A8H6JJ56</accession>
<sequence length="69" mass="7416">MPAFRAAVPIVGPLGPPELLQHLTEWWSVEENESSPPIGVLEPNGLWHVPTSDYSGLVAQREGSSPALT</sequence>
<gene>
    <name evidence="1" type="ORF">CSOJ01_04373</name>
</gene>
<reference evidence="1 2" key="1">
    <citation type="journal article" date="2020" name="Phytopathology">
        <title>Genome Sequence Resources of Colletotrichum truncatum, C. plurivorum, C. musicola, and C. sojae: Four Species Pathogenic to Soybean (Glycine max).</title>
        <authorList>
            <person name="Rogerio F."/>
            <person name="Boufleur T.R."/>
            <person name="Ciampi-Guillardi M."/>
            <person name="Sukno S.A."/>
            <person name="Thon M.R."/>
            <person name="Massola Junior N.S."/>
            <person name="Baroncelli R."/>
        </authorList>
    </citation>
    <scope>NUCLEOTIDE SEQUENCE [LARGE SCALE GENOMIC DNA]</scope>
    <source>
        <strain evidence="1 2">LFN0009</strain>
    </source>
</reference>
<evidence type="ECO:0000313" key="1">
    <source>
        <dbReference type="EMBL" id="KAF6813808.1"/>
    </source>
</evidence>
<organism evidence="1 2">
    <name type="scientific">Colletotrichum sojae</name>
    <dbReference type="NCBI Taxonomy" id="2175907"/>
    <lineage>
        <taxon>Eukaryota</taxon>
        <taxon>Fungi</taxon>
        <taxon>Dikarya</taxon>
        <taxon>Ascomycota</taxon>
        <taxon>Pezizomycotina</taxon>
        <taxon>Sordariomycetes</taxon>
        <taxon>Hypocreomycetidae</taxon>
        <taxon>Glomerellales</taxon>
        <taxon>Glomerellaceae</taxon>
        <taxon>Colletotrichum</taxon>
        <taxon>Colletotrichum orchidearum species complex</taxon>
    </lineage>
</organism>
<evidence type="ECO:0000313" key="2">
    <source>
        <dbReference type="Proteomes" id="UP000652219"/>
    </source>
</evidence>
<dbReference type="Proteomes" id="UP000652219">
    <property type="component" value="Unassembled WGS sequence"/>
</dbReference>
<keyword evidence="2" id="KW-1185">Reference proteome</keyword>
<dbReference type="EMBL" id="WIGN01000049">
    <property type="protein sequence ID" value="KAF6813808.1"/>
    <property type="molecule type" value="Genomic_DNA"/>
</dbReference>
<proteinExistence type="predicted"/>
<comment type="caution">
    <text evidence="1">The sequence shown here is derived from an EMBL/GenBank/DDBJ whole genome shotgun (WGS) entry which is preliminary data.</text>
</comment>